<comment type="function">
    <text evidence="10 12">Involved in protein export. Acts as a chaperone by maintaining the newly synthesized protein in an open conformation. Functions as a peptidyl-prolyl cis-trans isomerase.</text>
</comment>
<evidence type="ECO:0000259" key="16">
    <source>
        <dbReference type="PROSITE" id="PS50059"/>
    </source>
</evidence>
<evidence type="ECO:0000256" key="9">
    <source>
        <dbReference type="ARBA" id="ARBA00023306"/>
    </source>
</evidence>
<dbReference type="InterPro" id="IPR001179">
    <property type="entry name" value="PPIase_FKBP_dom"/>
</dbReference>
<dbReference type="HAMAP" id="MF_00303">
    <property type="entry name" value="Trigger_factor_Tig"/>
    <property type="match status" value="1"/>
</dbReference>
<dbReference type="InterPro" id="IPR008880">
    <property type="entry name" value="Trigger_fac_C"/>
</dbReference>
<evidence type="ECO:0000256" key="12">
    <source>
        <dbReference type="HAMAP-Rule" id="MF_00303"/>
    </source>
</evidence>
<dbReference type="PANTHER" id="PTHR30560">
    <property type="entry name" value="TRIGGER FACTOR CHAPERONE AND PEPTIDYL-PROLYL CIS/TRANS ISOMERASE"/>
    <property type="match status" value="1"/>
</dbReference>
<dbReference type="Pfam" id="PF05697">
    <property type="entry name" value="Trigger_N"/>
    <property type="match status" value="1"/>
</dbReference>
<keyword evidence="15" id="KW-0175">Coiled coil</keyword>
<dbReference type="InterPro" id="IPR037041">
    <property type="entry name" value="Trigger_fac_C_sf"/>
</dbReference>
<comment type="domain">
    <text evidence="12">Consists of 3 domains; the N-terminus binds the ribosome, the middle domain has PPIase activity, while the C-terminus has intrinsic chaperone activity on its own.</text>
</comment>
<evidence type="ECO:0000256" key="7">
    <source>
        <dbReference type="ARBA" id="ARBA00023186"/>
    </source>
</evidence>
<proteinExistence type="inferred from homology"/>
<dbReference type="PIRSF" id="PIRSF003095">
    <property type="entry name" value="Trigger_factor"/>
    <property type="match status" value="1"/>
</dbReference>
<evidence type="ECO:0000313" key="17">
    <source>
        <dbReference type="EMBL" id="KGP73862.1"/>
    </source>
</evidence>
<dbReference type="FunFam" id="3.10.50.40:FF:000001">
    <property type="entry name" value="Trigger factor"/>
    <property type="match status" value="1"/>
</dbReference>
<comment type="catalytic activity">
    <reaction evidence="1 12 13">
        <text>[protein]-peptidylproline (omega=180) = [protein]-peptidylproline (omega=0)</text>
        <dbReference type="Rhea" id="RHEA:16237"/>
        <dbReference type="Rhea" id="RHEA-COMP:10747"/>
        <dbReference type="Rhea" id="RHEA-COMP:10748"/>
        <dbReference type="ChEBI" id="CHEBI:83833"/>
        <dbReference type="ChEBI" id="CHEBI:83834"/>
        <dbReference type="EC" id="5.2.1.8"/>
    </reaction>
</comment>
<comment type="similarity">
    <text evidence="2 12 14">Belongs to the FKBP-type PPIase family. Tig subfamily.</text>
</comment>
<reference evidence="17 18" key="1">
    <citation type="journal article" date="2015" name="Stand. Genomic Sci.">
        <title>High quality draft genome sequence of the moderately halophilic bacterium Pontibacillus yanchengensis Y32(T) and comparison among Pontibacillus genomes.</title>
        <authorList>
            <person name="Huang J."/>
            <person name="Qiao Z.X."/>
            <person name="Tang J.W."/>
            <person name="Wang G."/>
        </authorList>
    </citation>
    <scope>NUCLEOTIDE SEQUENCE [LARGE SCALE GENOMIC DNA]</scope>
    <source>
        <strain evidence="17 18">Y32</strain>
    </source>
</reference>
<dbReference type="SUPFAM" id="SSF54534">
    <property type="entry name" value="FKBP-like"/>
    <property type="match status" value="1"/>
</dbReference>
<keyword evidence="5 12" id="KW-0132">Cell division</keyword>
<dbReference type="PANTHER" id="PTHR30560:SF3">
    <property type="entry name" value="TRIGGER FACTOR-LIKE PROTEIN TIG, CHLOROPLASTIC"/>
    <property type="match status" value="1"/>
</dbReference>
<dbReference type="GO" id="GO:0003755">
    <property type="term" value="F:peptidyl-prolyl cis-trans isomerase activity"/>
    <property type="evidence" value="ECO:0007669"/>
    <property type="project" value="UniProtKB-UniRule"/>
</dbReference>
<dbReference type="eggNOG" id="COG0544">
    <property type="taxonomic scope" value="Bacteria"/>
</dbReference>
<feature type="coiled-coil region" evidence="15">
    <location>
        <begin position="128"/>
        <end position="155"/>
    </location>
</feature>
<feature type="coiled-coil region" evidence="15">
    <location>
        <begin position="366"/>
        <end position="400"/>
    </location>
</feature>
<dbReference type="Gene3D" id="1.10.3120.10">
    <property type="entry name" value="Trigger factor, C-terminal domain"/>
    <property type="match status" value="1"/>
</dbReference>
<comment type="subcellular location">
    <subcellularLocation>
        <location evidence="12">Cytoplasm</location>
    </subcellularLocation>
    <text evidence="12">About half TF is bound to the ribosome near the polypeptide exit tunnel while the other half is free in the cytoplasm.</text>
</comment>
<evidence type="ECO:0000256" key="2">
    <source>
        <dbReference type="ARBA" id="ARBA00005464"/>
    </source>
</evidence>
<evidence type="ECO:0000256" key="5">
    <source>
        <dbReference type="ARBA" id="ARBA00022618"/>
    </source>
</evidence>
<dbReference type="EMBL" id="AVBF01000007">
    <property type="protein sequence ID" value="KGP73862.1"/>
    <property type="molecule type" value="Genomic_DNA"/>
</dbReference>
<feature type="coiled-coil region" evidence="15">
    <location>
        <begin position="255"/>
        <end position="295"/>
    </location>
</feature>
<keyword evidence="6 12" id="KW-0697">Rotamase</keyword>
<dbReference type="Pfam" id="PF00254">
    <property type="entry name" value="FKBP_C"/>
    <property type="match status" value="1"/>
</dbReference>
<dbReference type="GO" id="GO:0051083">
    <property type="term" value="P:'de novo' cotranslational protein folding"/>
    <property type="evidence" value="ECO:0007669"/>
    <property type="project" value="TreeGrafter"/>
</dbReference>
<dbReference type="STRING" id="1385514.N782_21105"/>
<accession>A0A0A2TDI3</accession>
<comment type="caution">
    <text evidence="17">The sequence shown here is derived from an EMBL/GenBank/DDBJ whole genome shotgun (WGS) entry which is preliminary data.</text>
</comment>
<dbReference type="OrthoDB" id="9767721at2"/>
<dbReference type="EC" id="5.2.1.8" evidence="3 12"/>
<evidence type="ECO:0000256" key="13">
    <source>
        <dbReference type="PROSITE-ProRule" id="PRU00277"/>
    </source>
</evidence>
<dbReference type="GO" id="GO:0015031">
    <property type="term" value="P:protein transport"/>
    <property type="evidence" value="ECO:0007669"/>
    <property type="project" value="UniProtKB-UniRule"/>
</dbReference>
<dbReference type="SUPFAM" id="SSF109998">
    <property type="entry name" value="Triger factor/SurA peptide-binding domain-like"/>
    <property type="match status" value="1"/>
</dbReference>
<evidence type="ECO:0000256" key="3">
    <source>
        <dbReference type="ARBA" id="ARBA00013194"/>
    </source>
</evidence>
<evidence type="ECO:0000256" key="11">
    <source>
        <dbReference type="ARBA" id="ARBA00029986"/>
    </source>
</evidence>
<dbReference type="Gene3D" id="3.30.70.1050">
    <property type="entry name" value="Trigger factor ribosome-binding domain"/>
    <property type="match status" value="1"/>
</dbReference>
<dbReference type="AlphaFoldDB" id="A0A0A2TDI3"/>
<keyword evidence="18" id="KW-1185">Reference proteome</keyword>
<feature type="domain" description="PPIase FKBP-type" evidence="16">
    <location>
        <begin position="163"/>
        <end position="245"/>
    </location>
</feature>
<evidence type="ECO:0000256" key="14">
    <source>
        <dbReference type="RuleBase" id="RU003914"/>
    </source>
</evidence>
<evidence type="ECO:0000256" key="1">
    <source>
        <dbReference type="ARBA" id="ARBA00000971"/>
    </source>
</evidence>
<keyword evidence="7 12" id="KW-0143">Chaperone</keyword>
<dbReference type="Proteomes" id="UP000030147">
    <property type="component" value="Unassembled WGS sequence"/>
</dbReference>
<name>A0A0A2TDI3_9BACI</name>
<dbReference type="Gene3D" id="3.10.50.40">
    <property type="match status" value="1"/>
</dbReference>
<dbReference type="InterPro" id="IPR027304">
    <property type="entry name" value="Trigger_fact/SurA_dom_sf"/>
</dbReference>
<dbReference type="GO" id="GO:0051301">
    <property type="term" value="P:cell division"/>
    <property type="evidence" value="ECO:0007669"/>
    <property type="project" value="UniProtKB-KW"/>
</dbReference>
<dbReference type="Pfam" id="PF05698">
    <property type="entry name" value="Trigger_C"/>
    <property type="match status" value="1"/>
</dbReference>
<dbReference type="GO" id="GO:0044183">
    <property type="term" value="F:protein folding chaperone"/>
    <property type="evidence" value="ECO:0007669"/>
    <property type="project" value="TreeGrafter"/>
</dbReference>
<gene>
    <name evidence="12" type="primary">tig</name>
    <name evidence="17" type="ORF">N782_21105</name>
</gene>
<dbReference type="InterPro" id="IPR046357">
    <property type="entry name" value="PPIase_dom_sf"/>
</dbReference>
<evidence type="ECO:0000256" key="4">
    <source>
        <dbReference type="ARBA" id="ARBA00016902"/>
    </source>
</evidence>
<dbReference type="GO" id="GO:0043022">
    <property type="term" value="F:ribosome binding"/>
    <property type="evidence" value="ECO:0007669"/>
    <property type="project" value="TreeGrafter"/>
</dbReference>
<keyword evidence="12" id="KW-0963">Cytoplasm</keyword>
<evidence type="ECO:0000313" key="18">
    <source>
        <dbReference type="Proteomes" id="UP000030147"/>
    </source>
</evidence>
<evidence type="ECO:0000256" key="10">
    <source>
        <dbReference type="ARBA" id="ARBA00024849"/>
    </source>
</evidence>
<dbReference type="InterPro" id="IPR036611">
    <property type="entry name" value="Trigger_fac_ribosome-bd_sf"/>
</dbReference>
<evidence type="ECO:0000256" key="15">
    <source>
        <dbReference type="SAM" id="Coils"/>
    </source>
</evidence>
<dbReference type="GO" id="GO:0005737">
    <property type="term" value="C:cytoplasm"/>
    <property type="evidence" value="ECO:0007669"/>
    <property type="project" value="UniProtKB-SubCell"/>
</dbReference>
<dbReference type="PROSITE" id="PS50059">
    <property type="entry name" value="FKBP_PPIASE"/>
    <property type="match status" value="1"/>
</dbReference>
<keyword evidence="8 12" id="KW-0413">Isomerase</keyword>
<dbReference type="GO" id="GO:0043335">
    <property type="term" value="P:protein unfolding"/>
    <property type="evidence" value="ECO:0007669"/>
    <property type="project" value="TreeGrafter"/>
</dbReference>
<sequence>MSAKWEKLEGNEGQLTVEVDAEEFDQALNQAFKKVVKDVQVPGFRKGKVPRPIFEQRFGVESLYQDALDIILPEAYSNALQETGINPVDRPEVDVEQIEKGKNLIFTAKVTVKPEVELGEYKGLEVEEQDTEVTDEDVENELQQQQEKQAELVVKEEGTIENGDTVVMDFEGFVDGEAFEGGQADNYSLEIGSGTFIPGFEEQLVGKSSGEETEVEVTFPEEYHAEELAGKTATFKVKVHEVKTKELPELDDEFAKDVDEEVETLAELKEKTKARLQEEKEREAENTKREELVNKATDNAEINVPDAMVDTELDRMVKEFEQRLQMQGMTMDMYFQFTGQDENALKEQMKEDASKRVKTNLVLEAISEAENVVVTEEDVNAELENMASMYQTDVDNLKQMLGGNTDAVEEDLKIKKAIDFLVAESKSA</sequence>
<dbReference type="InterPro" id="IPR005215">
    <property type="entry name" value="Trig_fac"/>
</dbReference>
<organism evidence="17 18">
    <name type="scientific">Pontibacillus yanchengensis Y32</name>
    <dbReference type="NCBI Taxonomy" id="1385514"/>
    <lineage>
        <taxon>Bacteria</taxon>
        <taxon>Bacillati</taxon>
        <taxon>Bacillota</taxon>
        <taxon>Bacilli</taxon>
        <taxon>Bacillales</taxon>
        <taxon>Bacillaceae</taxon>
        <taxon>Pontibacillus</taxon>
    </lineage>
</organism>
<evidence type="ECO:0000256" key="8">
    <source>
        <dbReference type="ARBA" id="ARBA00023235"/>
    </source>
</evidence>
<dbReference type="SUPFAM" id="SSF102735">
    <property type="entry name" value="Trigger factor ribosome-binding domain"/>
    <property type="match status" value="1"/>
</dbReference>
<dbReference type="NCBIfam" id="TIGR00115">
    <property type="entry name" value="tig"/>
    <property type="match status" value="1"/>
</dbReference>
<keyword evidence="9 12" id="KW-0131">Cell cycle</keyword>
<dbReference type="RefSeq" id="WP_036816549.1">
    <property type="nucleotide sequence ID" value="NZ_AVBF01000007.1"/>
</dbReference>
<protein>
    <recommendedName>
        <fullName evidence="4 12">Trigger factor</fullName>
        <shortName evidence="12">TF</shortName>
        <ecNumber evidence="3 12">5.2.1.8</ecNumber>
    </recommendedName>
    <alternativeName>
        <fullName evidence="11 12">PPIase</fullName>
    </alternativeName>
</protein>
<evidence type="ECO:0000256" key="6">
    <source>
        <dbReference type="ARBA" id="ARBA00023110"/>
    </source>
</evidence>
<dbReference type="InterPro" id="IPR008881">
    <property type="entry name" value="Trigger_fac_ribosome-bd_bac"/>
</dbReference>